<keyword evidence="6" id="KW-0519">Myristate</keyword>
<keyword evidence="5" id="KW-0963">Cytoplasm</keyword>
<evidence type="ECO:0000256" key="8">
    <source>
        <dbReference type="ARBA" id="ARBA00023242"/>
    </source>
</evidence>
<dbReference type="GO" id="GO:0031624">
    <property type="term" value="F:ubiquitin conjugating enzyme binding"/>
    <property type="evidence" value="ECO:0007669"/>
    <property type="project" value="TreeGrafter"/>
</dbReference>
<dbReference type="InterPro" id="IPR014764">
    <property type="entry name" value="DCN-prot"/>
</dbReference>
<keyword evidence="4" id="KW-1003">Cell membrane</keyword>
<evidence type="ECO:0000259" key="12">
    <source>
        <dbReference type="PROSITE" id="PS51229"/>
    </source>
</evidence>
<evidence type="ECO:0000256" key="7">
    <source>
        <dbReference type="ARBA" id="ARBA00023136"/>
    </source>
</evidence>
<evidence type="ECO:0000313" key="14">
    <source>
        <dbReference type="Proteomes" id="UP000507470"/>
    </source>
</evidence>
<dbReference type="OrthoDB" id="27198at2759"/>
<evidence type="ECO:0000256" key="4">
    <source>
        <dbReference type="ARBA" id="ARBA00022475"/>
    </source>
</evidence>
<dbReference type="InterPro" id="IPR005176">
    <property type="entry name" value="PONY_dom"/>
</dbReference>
<dbReference type="GO" id="GO:0005886">
    <property type="term" value="C:plasma membrane"/>
    <property type="evidence" value="ECO:0007669"/>
    <property type="project" value="UniProtKB-SubCell"/>
</dbReference>
<comment type="function">
    <text evidence="10">Neddylation of cullins play an essential role in the regulation of SCF-type complexes activity.</text>
</comment>
<dbReference type="EMBL" id="CACVKT020009908">
    <property type="protein sequence ID" value="CAC5423907.1"/>
    <property type="molecule type" value="Genomic_DNA"/>
</dbReference>
<dbReference type="FunFam" id="1.10.238.200:FF:000003">
    <property type="entry name" value="DCN1-like protein 3"/>
    <property type="match status" value="1"/>
</dbReference>
<evidence type="ECO:0000256" key="5">
    <source>
        <dbReference type="ARBA" id="ARBA00022490"/>
    </source>
</evidence>
<dbReference type="Gene3D" id="1.10.238.200">
    <property type="entry name" value="Cullin, PONY binding domain"/>
    <property type="match status" value="1"/>
</dbReference>
<dbReference type="AlphaFoldDB" id="A0A6J8ETP8"/>
<dbReference type="GO" id="GO:0048471">
    <property type="term" value="C:perinuclear region of cytoplasm"/>
    <property type="evidence" value="ECO:0007669"/>
    <property type="project" value="UniProtKB-SubCell"/>
</dbReference>
<dbReference type="GO" id="GO:2000436">
    <property type="term" value="P:positive regulation of protein neddylation"/>
    <property type="evidence" value="ECO:0007669"/>
    <property type="project" value="UniProtKB-ARBA"/>
</dbReference>
<keyword evidence="9" id="KW-0449">Lipoprotein</keyword>
<dbReference type="PROSITE" id="PS51229">
    <property type="entry name" value="DCUN1"/>
    <property type="match status" value="1"/>
</dbReference>
<feature type="compositionally biased region" description="Basic and acidic residues" evidence="11">
    <location>
        <begin position="25"/>
        <end position="42"/>
    </location>
</feature>
<proteinExistence type="predicted"/>
<protein>
    <recommendedName>
        <fullName evidence="10">Defective in cullin neddylation protein</fullName>
    </recommendedName>
</protein>
<dbReference type="PANTHER" id="PTHR12281:SF31">
    <property type="entry name" value="DCN1-LIKE PROTEIN 3"/>
    <property type="match status" value="1"/>
</dbReference>
<evidence type="ECO:0000313" key="13">
    <source>
        <dbReference type="EMBL" id="CAC5423907.1"/>
    </source>
</evidence>
<evidence type="ECO:0000256" key="10">
    <source>
        <dbReference type="RuleBase" id="RU410713"/>
    </source>
</evidence>
<evidence type="ECO:0000256" key="11">
    <source>
        <dbReference type="SAM" id="MobiDB-lite"/>
    </source>
</evidence>
<dbReference type="GO" id="GO:0097602">
    <property type="term" value="F:cullin family protein binding"/>
    <property type="evidence" value="ECO:0007669"/>
    <property type="project" value="TreeGrafter"/>
</dbReference>
<feature type="compositionally biased region" description="Polar residues" evidence="11">
    <location>
        <begin position="12"/>
        <end position="24"/>
    </location>
</feature>
<dbReference type="Gene3D" id="1.10.238.10">
    <property type="entry name" value="EF-hand"/>
    <property type="match status" value="1"/>
</dbReference>
<dbReference type="InterPro" id="IPR042460">
    <property type="entry name" value="DCN1-like_PONY"/>
</dbReference>
<evidence type="ECO:0000256" key="1">
    <source>
        <dbReference type="ARBA" id="ARBA00004123"/>
    </source>
</evidence>
<feature type="domain" description="DCUN1" evidence="12">
    <location>
        <begin position="91"/>
        <end position="282"/>
    </location>
</feature>
<dbReference type="GO" id="GO:0005634">
    <property type="term" value="C:nucleus"/>
    <property type="evidence" value="ECO:0007669"/>
    <property type="project" value="UniProtKB-SubCell"/>
</dbReference>
<dbReference type="GO" id="GO:0045116">
    <property type="term" value="P:protein neddylation"/>
    <property type="evidence" value="ECO:0007669"/>
    <property type="project" value="TreeGrafter"/>
</dbReference>
<evidence type="ECO:0000256" key="2">
    <source>
        <dbReference type="ARBA" id="ARBA00004236"/>
    </source>
</evidence>
<evidence type="ECO:0000256" key="3">
    <source>
        <dbReference type="ARBA" id="ARBA00004556"/>
    </source>
</evidence>
<dbReference type="Pfam" id="PF03556">
    <property type="entry name" value="Cullin_binding"/>
    <property type="match status" value="1"/>
</dbReference>
<comment type="subcellular location">
    <subcellularLocation>
        <location evidence="2">Cell membrane</location>
    </subcellularLocation>
    <subcellularLocation>
        <location evidence="3">Cytoplasm</location>
        <location evidence="3">Perinuclear region</location>
    </subcellularLocation>
    <subcellularLocation>
        <location evidence="1">Nucleus</location>
    </subcellularLocation>
</comment>
<dbReference type="GO" id="GO:0000151">
    <property type="term" value="C:ubiquitin ligase complex"/>
    <property type="evidence" value="ECO:0007669"/>
    <property type="project" value="TreeGrafter"/>
</dbReference>
<evidence type="ECO:0000256" key="9">
    <source>
        <dbReference type="ARBA" id="ARBA00023288"/>
    </source>
</evidence>
<evidence type="ECO:0000256" key="6">
    <source>
        <dbReference type="ARBA" id="ARBA00022707"/>
    </source>
</evidence>
<dbReference type="PANTHER" id="PTHR12281">
    <property type="entry name" value="RP42 RELATED"/>
    <property type="match status" value="1"/>
</dbReference>
<organism evidence="13 14">
    <name type="scientific">Mytilus coruscus</name>
    <name type="common">Sea mussel</name>
    <dbReference type="NCBI Taxonomy" id="42192"/>
    <lineage>
        <taxon>Eukaryota</taxon>
        <taxon>Metazoa</taxon>
        <taxon>Spiralia</taxon>
        <taxon>Lophotrochozoa</taxon>
        <taxon>Mollusca</taxon>
        <taxon>Bivalvia</taxon>
        <taxon>Autobranchia</taxon>
        <taxon>Pteriomorphia</taxon>
        <taxon>Mytilida</taxon>
        <taxon>Mytiloidea</taxon>
        <taxon>Mytilidae</taxon>
        <taxon>Mytilinae</taxon>
        <taxon>Mytilus</taxon>
    </lineage>
</organism>
<dbReference type="Proteomes" id="UP000507470">
    <property type="component" value="Unassembled WGS sequence"/>
</dbReference>
<keyword evidence="14" id="KW-1185">Reference proteome</keyword>
<accession>A0A6J8ETP8</accession>
<gene>
    <name evidence="13" type="ORF">MCOR_55868</name>
</gene>
<keyword evidence="7" id="KW-0472">Membrane</keyword>
<feature type="region of interest" description="Disordered" evidence="11">
    <location>
        <begin position="1"/>
        <end position="53"/>
    </location>
</feature>
<dbReference type="FunFam" id="1.10.238.10:FF:000126">
    <property type="entry name" value="DCN1-like protein"/>
    <property type="match status" value="1"/>
</dbReference>
<reference evidence="13 14" key="1">
    <citation type="submission" date="2020-06" db="EMBL/GenBank/DDBJ databases">
        <authorList>
            <person name="Li R."/>
            <person name="Bekaert M."/>
        </authorList>
    </citation>
    <scope>NUCLEOTIDE SEQUENCE [LARGE SCALE GENOMIC DNA]</scope>
    <source>
        <strain evidence="14">wild</strain>
    </source>
</reference>
<dbReference type="GO" id="GO:0032182">
    <property type="term" value="F:ubiquitin-like protein binding"/>
    <property type="evidence" value="ECO:0007669"/>
    <property type="project" value="TreeGrafter"/>
</dbReference>
<name>A0A6J8ETP8_MYTCO</name>
<keyword evidence="8" id="KW-0539">Nucleus</keyword>
<sequence>MGKCQSCCEPPGSSTETRFTSSQRSDYRPAQHIISKDLERGTGDPGFTSMSTGKSAIASDKKMFTPYPKLPPIKKHSNGEGKRLSFISRDVSESKILAMFEQYRDAGEEAILAEGIEKFCSDLQVNPDEFIVLVLAWKFNAETMCKFTKEEFVTGCKVLKVDSIKGIQSKFTDLLNEVKNKQSFKEFYKWTYKFGLEIETGQRTLPSDMAMGLWKLIFSQNQPPVIEQWIEFLEEHPSIRGIPRDTWDMFLNFVEQVGDDLSTYDDTEAWPSLFDDFVEYQNDKQNQNVKSF</sequence>